<dbReference type="Pfam" id="PF09912">
    <property type="entry name" value="DUF2141"/>
    <property type="match status" value="1"/>
</dbReference>
<dbReference type="Proteomes" id="UP001595789">
    <property type="component" value="Unassembled WGS sequence"/>
</dbReference>
<gene>
    <name evidence="1" type="ORF">ACFOWA_07145</name>
</gene>
<name>A0ABV8P9S9_9SPHI</name>
<comment type="caution">
    <text evidence="1">The sequence shown here is derived from an EMBL/GenBank/DDBJ whole genome shotgun (WGS) entry which is preliminary data.</text>
</comment>
<keyword evidence="2" id="KW-1185">Reference proteome</keyword>
<accession>A0ABV8P9S9</accession>
<evidence type="ECO:0000313" key="2">
    <source>
        <dbReference type="Proteomes" id="UP001595789"/>
    </source>
</evidence>
<dbReference type="InterPro" id="IPR018673">
    <property type="entry name" value="DUF2141"/>
</dbReference>
<protein>
    <submittedName>
        <fullName evidence="1">DUF2141 domain-containing protein</fullName>
    </submittedName>
</protein>
<organism evidence="1 2">
    <name type="scientific">Pedobacter lithocola</name>
    <dbReference type="NCBI Taxonomy" id="1908239"/>
    <lineage>
        <taxon>Bacteria</taxon>
        <taxon>Pseudomonadati</taxon>
        <taxon>Bacteroidota</taxon>
        <taxon>Sphingobacteriia</taxon>
        <taxon>Sphingobacteriales</taxon>
        <taxon>Sphingobacteriaceae</taxon>
        <taxon>Pedobacter</taxon>
    </lineage>
</organism>
<proteinExistence type="predicted"/>
<dbReference type="RefSeq" id="WP_378983343.1">
    <property type="nucleotide sequence ID" value="NZ_JBHSBW010000007.1"/>
</dbReference>
<sequence>MILTIVVLSLATAKSYGQETLAIKISNIKKNTGNVVVELYNNKNSWLKNPYKKLVLASNQEVQTASFNVPFGNYGLTIYQDVNENGKSDMNFIGIPKEPIGLGNNYKPFGKPKFESAMFEFKRNAKSQEIKLYEVL</sequence>
<evidence type="ECO:0000313" key="1">
    <source>
        <dbReference type="EMBL" id="MFC4210950.1"/>
    </source>
</evidence>
<reference evidence="2" key="1">
    <citation type="journal article" date="2019" name="Int. J. Syst. Evol. Microbiol.">
        <title>The Global Catalogue of Microorganisms (GCM) 10K type strain sequencing project: providing services to taxonomists for standard genome sequencing and annotation.</title>
        <authorList>
            <consortium name="The Broad Institute Genomics Platform"/>
            <consortium name="The Broad Institute Genome Sequencing Center for Infectious Disease"/>
            <person name="Wu L."/>
            <person name="Ma J."/>
        </authorList>
    </citation>
    <scope>NUCLEOTIDE SEQUENCE [LARGE SCALE GENOMIC DNA]</scope>
    <source>
        <strain evidence="2">CCM 8691</strain>
    </source>
</reference>
<dbReference type="EMBL" id="JBHSBW010000007">
    <property type="protein sequence ID" value="MFC4210950.1"/>
    <property type="molecule type" value="Genomic_DNA"/>
</dbReference>